<dbReference type="InterPro" id="IPR011009">
    <property type="entry name" value="Kinase-like_dom_sf"/>
</dbReference>
<keyword evidence="4" id="KW-0677">Repeat</keyword>
<dbReference type="PANTHER" id="PTHR11952">
    <property type="entry name" value="UDP- GLUCOSE PYROPHOSPHORYLASE"/>
    <property type="match status" value="1"/>
</dbReference>
<gene>
    <name evidence="6" type="ORF">CMV_002119</name>
</gene>
<name>A0A8J4VWF2_9ROSI</name>
<organism evidence="6 7">
    <name type="scientific">Castanea mollissima</name>
    <name type="common">Chinese chestnut</name>
    <dbReference type="NCBI Taxonomy" id="60419"/>
    <lineage>
        <taxon>Eukaryota</taxon>
        <taxon>Viridiplantae</taxon>
        <taxon>Streptophyta</taxon>
        <taxon>Embryophyta</taxon>
        <taxon>Tracheophyta</taxon>
        <taxon>Spermatophyta</taxon>
        <taxon>Magnoliopsida</taxon>
        <taxon>eudicotyledons</taxon>
        <taxon>Gunneridae</taxon>
        <taxon>Pentapetalae</taxon>
        <taxon>rosids</taxon>
        <taxon>fabids</taxon>
        <taxon>Fagales</taxon>
        <taxon>Fagaceae</taxon>
        <taxon>Castanea</taxon>
    </lineage>
</organism>
<evidence type="ECO:0000259" key="5">
    <source>
        <dbReference type="Pfam" id="PF08263"/>
    </source>
</evidence>
<dbReference type="Gene3D" id="3.80.10.10">
    <property type="entry name" value="Ribonuclease Inhibitor"/>
    <property type="match status" value="1"/>
</dbReference>
<dbReference type="Gene3D" id="3.90.550.10">
    <property type="entry name" value="Spore Coat Polysaccharide Biosynthesis Protein SpsA, Chain A"/>
    <property type="match status" value="1"/>
</dbReference>
<comment type="similarity">
    <text evidence="2">Belongs to the UDPGP type 1 family.</text>
</comment>
<accession>A0A8J4VWF2</accession>
<dbReference type="InterPro" id="IPR013210">
    <property type="entry name" value="LRR_N_plant-typ"/>
</dbReference>
<dbReference type="GO" id="GO:0003977">
    <property type="term" value="F:UDP-N-acetylglucosamine diphosphorylase activity"/>
    <property type="evidence" value="ECO:0007669"/>
    <property type="project" value="TreeGrafter"/>
</dbReference>
<feature type="domain" description="Leucine-rich repeat-containing N-terminal plant-type" evidence="5">
    <location>
        <begin position="49"/>
        <end position="86"/>
    </location>
</feature>
<evidence type="ECO:0000256" key="3">
    <source>
        <dbReference type="ARBA" id="ARBA00022614"/>
    </source>
</evidence>
<evidence type="ECO:0000256" key="1">
    <source>
        <dbReference type="ARBA" id="ARBA00004370"/>
    </source>
</evidence>
<dbReference type="SUPFAM" id="SSF53448">
    <property type="entry name" value="Nucleotide-diphospho-sugar transferases"/>
    <property type="match status" value="1"/>
</dbReference>
<keyword evidence="3" id="KW-0433">Leucine-rich repeat</keyword>
<dbReference type="InterPro" id="IPR032675">
    <property type="entry name" value="LRR_dom_sf"/>
</dbReference>
<comment type="caution">
    <text evidence="6">The sequence shown here is derived from an EMBL/GenBank/DDBJ whole genome shotgun (WGS) entry which is preliminary data.</text>
</comment>
<evidence type="ECO:0000313" key="7">
    <source>
        <dbReference type="Proteomes" id="UP000737018"/>
    </source>
</evidence>
<dbReference type="Proteomes" id="UP000737018">
    <property type="component" value="Unassembled WGS sequence"/>
</dbReference>
<evidence type="ECO:0000256" key="2">
    <source>
        <dbReference type="ARBA" id="ARBA00010401"/>
    </source>
</evidence>
<keyword evidence="7" id="KW-1185">Reference proteome</keyword>
<dbReference type="AlphaFoldDB" id="A0A8J4VWF2"/>
<evidence type="ECO:0000313" key="6">
    <source>
        <dbReference type="EMBL" id="KAF3974548.1"/>
    </source>
</evidence>
<dbReference type="OrthoDB" id="1434998at2759"/>
<dbReference type="PANTHER" id="PTHR11952:SF2">
    <property type="entry name" value="LD24639P"/>
    <property type="match status" value="1"/>
</dbReference>
<dbReference type="InterPro" id="IPR039741">
    <property type="entry name" value="UDP-sugar_pyrophosphorylase"/>
</dbReference>
<dbReference type="GO" id="GO:0006048">
    <property type="term" value="P:UDP-N-acetylglucosamine biosynthetic process"/>
    <property type="evidence" value="ECO:0007669"/>
    <property type="project" value="TreeGrafter"/>
</dbReference>
<protein>
    <recommendedName>
        <fullName evidence="5">Leucine-rich repeat-containing N-terminal plant-type domain-containing protein</fullName>
    </recommendedName>
</protein>
<reference evidence="6" key="1">
    <citation type="submission" date="2020-03" db="EMBL/GenBank/DDBJ databases">
        <title>Castanea mollissima Vanexum genome sequencing.</title>
        <authorList>
            <person name="Staton M."/>
        </authorList>
    </citation>
    <scope>NUCLEOTIDE SEQUENCE</scope>
    <source>
        <tissue evidence="6">Leaf</tissue>
    </source>
</reference>
<dbReference type="EMBL" id="JRKL02000148">
    <property type="protein sequence ID" value="KAF3974548.1"/>
    <property type="molecule type" value="Genomic_DNA"/>
</dbReference>
<comment type="subcellular location">
    <subcellularLocation>
        <location evidence="1">Membrane</location>
    </subcellularLocation>
</comment>
<dbReference type="InterPro" id="IPR029044">
    <property type="entry name" value="Nucleotide-diphossugar_trans"/>
</dbReference>
<dbReference type="Pfam" id="PF08263">
    <property type="entry name" value="LRRNT_2"/>
    <property type="match status" value="1"/>
</dbReference>
<dbReference type="GO" id="GO:0016020">
    <property type="term" value="C:membrane"/>
    <property type="evidence" value="ECO:0007669"/>
    <property type="project" value="UniProtKB-SubCell"/>
</dbReference>
<evidence type="ECO:0000256" key="4">
    <source>
        <dbReference type="ARBA" id="ARBA00022737"/>
    </source>
</evidence>
<sequence length="227" mass="24902">MMSLIERPISHCLFTAAFIIILALASSFHVAISSSSTTSPSNVVTMMGREAEALLEWKASLDNQSQFHLSSWIGNVTCHWVGISCNNFSSISHVNLPGVGLKELAYTMEVNEKCDVYSFGVVTLEVIMGKHPGDLISLLLSSSSSSTTTSTAHDIGLPSGKSLFQLQAERILCVQRLAAQSTNEGSAGLVQIHWYIMTSPFTDDATRRFFESHRFFGLEPDQVTFFQ</sequence>
<proteinExistence type="inferred from homology"/>
<dbReference type="SUPFAM" id="SSF56112">
    <property type="entry name" value="Protein kinase-like (PK-like)"/>
    <property type="match status" value="1"/>
</dbReference>